<dbReference type="FunFam" id="3.40.1190.10:FF:000004">
    <property type="entry name" value="Dihydrofolate synthase/folylpolyglutamate synthase"/>
    <property type="match status" value="1"/>
</dbReference>
<protein>
    <recommendedName>
        <fullName evidence="9">Dihydrofolate synthase/folylpolyglutamate synthase</fullName>
        <ecNumber evidence="7">6.3.2.12</ecNumber>
        <ecNumber evidence="8">6.3.2.17</ecNumber>
    </recommendedName>
    <alternativeName>
        <fullName evidence="18">Folylpoly-gamma-glutamate synthetase-dihydrofolate synthetase</fullName>
    </alternativeName>
    <alternativeName>
        <fullName evidence="16">Folylpolyglutamate synthetase</fullName>
    </alternativeName>
    <alternativeName>
        <fullName evidence="17">Tetrahydrofolylpolyglutamate synthase</fullName>
    </alternativeName>
</protein>
<evidence type="ECO:0000259" key="25">
    <source>
        <dbReference type="Pfam" id="PF08245"/>
    </source>
</evidence>
<accession>A0A8J7K5Z7</accession>
<dbReference type="PANTHER" id="PTHR11136:SF0">
    <property type="entry name" value="DIHYDROFOLATE SYNTHETASE-RELATED"/>
    <property type="match status" value="1"/>
</dbReference>
<evidence type="ECO:0000256" key="4">
    <source>
        <dbReference type="ARBA" id="ARBA00005150"/>
    </source>
</evidence>
<keyword evidence="11" id="KW-0479">Metal-binding</keyword>
<evidence type="ECO:0000313" key="26">
    <source>
        <dbReference type="EMBL" id="MBE9396221.1"/>
    </source>
</evidence>
<comment type="similarity">
    <text evidence="5 23">Belongs to the folylpolyglutamate synthase family.</text>
</comment>
<comment type="catalytic activity">
    <reaction evidence="19">
        <text>(6S)-5,6,7,8-tetrahydrofolyl-(gamma-L-Glu)(n) + L-glutamate + ATP = (6S)-5,6,7,8-tetrahydrofolyl-(gamma-L-Glu)(n+1) + ADP + phosphate + H(+)</text>
        <dbReference type="Rhea" id="RHEA:10580"/>
        <dbReference type="Rhea" id="RHEA-COMP:14738"/>
        <dbReference type="Rhea" id="RHEA-COMP:14740"/>
        <dbReference type="ChEBI" id="CHEBI:15378"/>
        <dbReference type="ChEBI" id="CHEBI:29985"/>
        <dbReference type="ChEBI" id="CHEBI:30616"/>
        <dbReference type="ChEBI" id="CHEBI:43474"/>
        <dbReference type="ChEBI" id="CHEBI:141005"/>
        <dbReference type="ChEBI" id="CHEBI:456216"/>
        <dbReference type="EC" id="6.3.2.17"/>
    </reaction>
</comment>
<organism evidence="26 27">
    <name type="scientific">Pontibacterium sinense</name>
    <dbReference type="NCBI Taxonomy" id="2781979"/>
    <lineage>
        <taxon>Bacteria</taxon>
        <taxon>Pseudomonadati</taxon>
        <taxon>Pseudomonadota</taxon>
        <taxon>Gammaproteobacteria</taxon>
        <taxon>Oceanospirillales</taxon>
        <taxon>Oceanospirillaceae</taxon>
        <taxon>Pontibacterium</taxon>
    </lineage>
</organism>
<dbReference type="GO" id="GO:0046656">
    <property type="term" value="P:folic acid biosynthetic process"/>
    <property type="evidence" value="ECO:0007669"/>
    <property type="project" value="UniProtKB-KW"/>
</dbReference>
<evidence type="ECO:0000256" key="14">
    <source>
        <dbReference type="ARBA" id="ARBA00022842"/>
    </source>
</evidence>
<dbReference type="SUPFAM" id="SSF53244">
    <property type="entry name" value="MurD-like peptide ligases, peptide-binding domain"/>
    <property type="match status" value="1"/>
</dbReference>
<dbReference type="InterPro" id="IPR013221">
    <property type="entry name" value="Mur_ligase_cen"/>
</dbReference>
<evidence type="ECO:0000256" key="20">
    <source>
        <dbReference type="ARBA" id="ARBA00047808"/>
    </source>
</evidence>
<evidence type="ECO:0000256" key="8">
    <source>
        <dbReference type="ARBA" id="ARBA00013025"/>
    </source>
</evidence>
<keyword evidence="13 23" id="KW-0067">ATP-binding</keyword>
<dbReference type="EC" id="6.3.2.17" evidence="8"/>
<dbReference type="InterPro" id="IPR036615">
    <property type="entry name" value="Mur_ligase_C_dom_sf"/>
</dbReference>
<keyword evidence="12 23" id="KW-0547">Nucleotide-binding</keyword>
<evidence type="ECO:0000259" key="24">
    <source>
        <dbReference type="Pfam" id="PF02875"/>
    </source>
</evidence>
<evidence type="ECO:0000256" key="21">
    <source>
        <dbReference type="ARBA" id="ARBA00049035"/>
    </source>
</evidence>
<comment type="catalytic activity">
    <reaction evidence="22">
        <text>7,8-dihydropteroate + L-glutamate + ATP = 7,8-dihydrofolate + ADP + phosphate + H(+)</text>
        <dbReference type="Rhea" id="RHEA:23584"/>
        <dbReference type="ChEBI" id="CHEBI:15378"/>
        <dbReference type="ChEBI" id="CHEBI:17839"/>
        <dbReference type="ChEBI" id="CHEBI:29985"/>
        <dbReference type="ChEBI" id="CHEBI:30616"/>
        <dbReference type="ChEBI" id="CHEBI:43474"/>
        <dbReference type="ChEBI" id="CHEBI:57451"/>
        <dbReference type="ChEBI" id="CHEBI:456216"/>
        <dbReference type="EC" id="6.3.2.12"/>
    </reaction>
</comment>
<evidence type="ECO:0000256" key="6">
    <source>
        <dbReference type="ARBA" id="ARBA00011245"/>
    </source>
</evidence>
<dbReference type="GO" id="GO:0008841">
    <property type="term" value="F:dihydrofolate synthase activity"/>
    <property type="evidence" value="ECO:0007669"/>
    <property type="project" value="UniProtKB-EC"/>
</dbReference>
<comment type="function">
    <text evidence="2">Functions in two distinct reactions of the de novo folate biosynthetic pathway. Catalyzes the addition of a glutamate residue to dihydropteroate (7,8-dihydropteroate or H2Pte) to form dihydrofolate (7,8-dihydrofolate monoglutamate or H2Pte-Glu). Also catalyzes successive additions of L-glutamate to tetrahydrofolate or 10-formyltetrahydrofolate or 5,10-methylenetetrahydrofolate, leading to folylpolyglutamate derivatives.</text>
</comment>
<evidence type="ECO:0000256" key="23">
    <source>
        <dbReference type="PIRNR" id="PIRNR001563"/>
    </source>
</evidence>
<dbReference type="InterPro" id="IPR036565">
    <property type="entry name" value="Mur-like_cat_sf"/>
</dbReference>
<evidence type="ECO:0000256" key="7">
    <source>
        <dbReference type="ARBA" id="ARBA00013023"/>
    </source>
</evidence>
<dbReference type="InterPro" id="IPR001645">
    <property type="entry name" value="Folylpolyglutamate_synth"/>
</dbReference>
<keyword evidence="15" id="KW-0289">Folate biosynthesis</keyword>
<evidence type="ECO:0000256" key="2">
    <source>
        <dbReference type="ARBA" id="ARBA00002714"/>
    </source>
</evidence>
<dbReference type="NCBIfam" id="TIGR01499">
    <property type="entry name" value="folC"/>
    <property type="match status" value="1"/>
</dbReference>
<evidence type="ECO:0000256" key="16">
    <source>
        <dbReference type="ARBA" id="ARBA00030048"/>
    </source>
</evidence>
<dbReference type="NCBIfam" id="NF008101">
    <property type="entry name" value="PRK10846.1"/>
    <property type="match status" value="1"/>
</dbReference>
<comment type="catalytic activity">
    <reaction evidence="20">
        <text>10-formyltetrahydrofolyl-(gamma-L-Glu)(n) + L-glutamate + ATP = 10-formyltetrahydrofolyl-(gamma-L-Glu)(n+1) + ADP + phosphate + H(+)</text>
        <dbReference type="Rhea" id="RHEA:51904"/>
        <dbReference type="Rhea" id="RHEA-COMP:13088"/>
        <dbReference type="Rhea" id="RHEA-COMP:14300"/>
        <dbReference type="ChEBI" id="CHEBI:15378"/>
        <dbReference type="ChEBI" id="CHEBI:29985"/>
        <dbReference type="ChEBI" id="CHEBI:30616"/>
        <dbReference type="ChEBI" id="CHEBI:43474"/>
        <dbReference type="ChEBI" id="CHEBI:134413"/>
        <dbReference type="ChEBI" id="CHEBI:456216"/>
        <dbReference type="EC" id="6.3.2.17"/>
    </reaction>
</comment>
<dbReference type="RefSeq" id="WP_193951770.1">
    <property type="nucleotide sequence ID" value="NZ_JADEYS010000002.1"/>
</dbReference>
<evidence type="ECO:0000256" key="9">
    <source>
        <dbReference type="ARBA" id="ARBA00019357"/>
    </source>
</evidence>
<dbReference type="AlphaFoldDB" id="A0A8J7K5Z7"/>
<comment type="subunit">
    <text evidence="6">Monomer.</text>
</comment>
<dbReference type="SUPFAM" id="SSF53623">
    <property type="entry name" value="MurD-like peptide ligases, catalytic domain"/>
    <property type="match status" value="1"/>
</dbReference>
<dbReference type="GO" id="GO:0004326">
    <property type="term" value="F:tetrahydrofolylpolyglutamate synthase activity"/>
    <property type="evidence" value="ECO:0007669"/>
    <property type="project" value="UniProtKB-EC"/>
</dbReference>
<comment type="cofactor">
    <cofactor evidence="1">
        <name>Mg(2+)</name>
        <dbReference type="ChEBI" id="CHEBI:18420"/>
    </cofactor>
</comment>
<name>A0A8J7K5Z7_9GAMM</name>
<comment type="pathway">
    <text evidence="4">Cofactor biosynthesis; tetrahydrofolylpolyglutamate biosynthesis.</text>
</comment>
<dbReference type="InterPro" id="IPR018109">
    <property type="entry name" value="Folylpolyglutamate_synth_CS"/>
</dbReference>
<dbReference type="PIRSF" id="PIRSF001563">
    <property type="entry name" value="Folylpolyglu_synth"/>
    <property type="match status" value="1"/>
</dbReference>
<comment type="pathway">
    <text evidence="3">Cofactor biosynthesis; tetrahydrofolate biosynthesis; 7,8-dihydrofolate from 2-amino-4-hydroxy-6-hydroxymethyl-7,8-dihydropteridine diphosphate and 4-aminobenzoate: step 2/2.</text>
</comment>
<dbReference type="Gene3D" id="3.90.190.20">
    <property type="entry name" value="Mur ligase, C-terminal domain"/>
    <property type="match status" value="1"/>
</dbReference>
<dbReference type="UniPathway" id="UPA00077">
    <property type="reaction ID" value="UER00157"/>
</dbReference>
<dbReference type="EMBL" id="JADEYS010000002">
    <property type="protein sequence ID" value="MBE9396221.1"/>
    <property type="molecule type" value="Genomic_DNA"/>
</dbReference>
<dbReference type="InterPro" id="IPR004101">
    <property type="entry name" value="Mur_ligase_C"/>
</dbReference>
<evidence type="ECO:0000256" key="11">
    <source>
        <dbReference type="ARBA" id="ARBA00022723"/>
    </source>
</evidence>
<feature type="domain" description="Mur ligase C-terminal" evidence="24">
    <location>
        <begin position="290"/>
        <end position="411"/>
    </location>
</feature>
<reference evidence="26" key="1">
    <citation type="submission" date="2020-10" db="EMBL/GenBank/DDBJ databases">
        <title>Bacterium isolated from coastal waters sediment.</title>
        <authorList>
            <person name="Chen R.-J."/>
            <person name="Lu D.-C."/>
            <person name="Zhu K.-L."/>
            <person name="Du Z.-J."/>
        </authorList>
    </citation>
    <scope>NUCLEOTIDE SEQUENCE</scope>
    <source>
        <strain evidence="26">N1Y112</strain>
    </source>
</reference>
<dbReference type="GO" id="GO:0046872">
    <property type="term" value="F:metal ion binding"/>
    <property type="evidence" value="ECO:0007669"/>
    <property type="project" value="UniProtKB-KW"/>
</dbReference>
<dbReference type="Gene3D" id="3.40.1190.10">
    <property type="entry name" value="Mur-like, catalytic domain"/>
    <property type="match status" value="1"/>
</dbReference>
<evidence type="ECO:0000256" key="17">
    <source>
        <dbReference type="ARBA" id="ARBA00030592"/>
    </source>
</evidence>
<comment type="caution">
    <text evidence="26">The sequence shown here is derived from an EMBL/GenBank/DDBJ whole genome shotgun (WGS) entry which is preliminary data.</text>
</comment>
<evidence type="ECO:0000313" key="27">
    <source>
        <dbReference type="Proteomes" id="UP000640333"/>
    </source>
</evidence>
<dbReference type="GO" id="GO:0046654">
    <property type="term" value="P:tetrahydrofolate biosynthetic process"/>
    <property type="evidence" value="ECO:0007669"/>
    <property type="project" value="UniProtKB-UniPathway"/>
</dbReference>
<evidence type="ECO:0000256" key="15">
    <source>
        <dbReference type="ARBA" id="ARBA00022909"/>
    </source>
</evidence>
<evidence type="ECO:0000256" key="12">
    <source>
        <dbReference type="ARBA" id="ARBA00022741"/>
    </source>
</evidence>
<dbReference type="Pfam" id="PF08245">
    <property type="entry name" value="Mur_ligase_M"/>
    <property type="match status" value="1"/>
</dbReference>
<evidence type="ECO:0000256" key="19">
    <source>
        <dbReference type="ARBA" id="ARBA00047493"/>
    </source>
</evidence>
<dbReference type="Proteomes" id="UP000640333">
    <property type="component" value="Unassembled WGS sequence"/>
</dbReference>
<evidence type="ECO:0000256" key="5">
    <source>
        <dbReference type="ARBA" id="ARBA00008276"/>
    </source>
</evidence>
<evidence type="ECO:0000256" key="1">
    <source>
        <dbReference type="ARBA" id="ARBA00001946"/>
    </source>
</evidence>
<keyword evidence="14" id="KW-0460">Magnesium</keyword>
<evidence type="ECO:0000256" key="3">
    <source>
        <dbReference type="ARBA" id="ARBA00004799"/>
    </source>
</evidence>
<keyword evidence="27" id="KW-1185">Reference proteome</keyword>
<gene>
    <name evidence="26" type="primary">folC</name>
    <name evidence="26" type="ORF">IOQ59_02975</name>
</gene>
<evidence type="ECO:0000256" key="22">
    <source>
        <dbReference type="ARBA" id="ARBA00049161"/>
    </source>
</evidence>
<dbReference type="EC" id="6.3.2.12" evidence="7"/>
<dbReference type="GO" id="GO:0005737">
    <property type="term" value="C:cytoplasm"/>
    <property type="evidence" value="ECO:0007669"/>
    <property type="project" value="TreeGrafter"/>
</dbReference>
<evidence type="ECO:0000256" key="18">
    <source>
        <dbReference type="ARBA" id="ARBA00032510"/>
    </source>
</evidence>
<dbReference type="Pfam" id="PF02875">
    <property type="entry name" value="Mur_ligase_C"/>
    <property type="match status" value="1"/>
</dbReference>
<feature type="domain" description="Mur ligase central" evidence="25">
    <location>
        <begin position="51"/>
        <end position="214"/>
    </location>
</feature>
<keyword evidence="10 23" id="KW-0436">Ligase</keyword>
<evidence type="ECO:0000256" key="10">
    <source>
        <dbReference type="ARBA" id="ARBA00022598"/>
    </source>
</evidence>
<proteinExistence type="inferred from homology"/>
<dbReference type="PROSITE" id="PS01011">
    <property type="entry name" value="FOLYLPOLYGLU_SYNT_1"/>
    <property type="match status" value="1"/>
</dbReference>
<comment type="catalytic activity">
    <reaction evidence="21">
        <text>(6R)-5,10-methylenetetrahydrofolyl-(gamma-L-Glu)(n) + L-glutamate + ATP = (6R)-5,10-methylenetetrahydrofolyl-(gamma-L-Glu)(n+1) + ADP + phosphate + H(+)</text>
        <dbReference type="Rhea" id="RHEA:51912"/>
        <dbReference type="Rhea" id="RHEA-COMP:13257"/>
        <dbReference type="Rhea" id="RHEA-COMP:13258"/>
        <dbReference type="ChEBI" id="CHEBI:15378"/>
        <dbReference type="ChEBI" id="CHEBI:29985"/>
        <dbReference type="ChEBI" id="CHEBI:30616"/>
        <dbReference type="ChEBI" id="CHEBI:43474"/>
        <dbReference type="ChEBI" id="CHEBI:136572"/>
        <dbReference type="ChEBI" id="CHEBI:456216"/>
        <dbReference type="EC" id="6.3.2.17"/>
    </reaction>
</comment>
<dbReference type="GO" id="GO:0005524">
    <property type="term" value="F:ATP binding"/>
    <property type="evidence" value="ECO:0007669"/>
    <property type="project" value="UniProtKB-KW"/>
</dbReference>
<sequence>MTQLTDRFSLDEWLSWIEACHPSEIELGLERVSRVADDLGVRAPQSKVITIAGTNGKGSTVTYLETILGKAGYSVGCYTSPHFRHYNERVRLNGENISDEELCQSFRAITAARKDTPLTYFEYGTLAALEIFNRKQPDVILLEVGLGGRLDAVNIVDADVAVVTSIAIDHVDWLGDDREIIGREKSGIFRADRPAVCGEADPTSSVASVADETGAVLYQVGEQFAYQSDADKWNWQGVCPVGESLQLESLPMPALPLPNAATALQVLAVLGLDVPVDAIREGLAGATMTGRMQRVELKQGCCWLDVAHNPEAAELLAKRLAAKGQQVHMVLGMLGDKDFASVIEILRPQVSYWYLADLDIPRGQKAEMLASHLPDEVAAGRCLSFVSVADALDAAQVHLSQDNCLLVAGSFFTVSDALNHLGVDE</sequence>
<evidence type="ECO:0000256" key="13">
    <source>
        <dbReference type="ARBA" id="ARBA00022840"/>
    </source>
</evidence>
<dbReference type="PANTHER" id="PTHR11136">
    <property type="entry name" value="FOLYLPOLYGLUTAMATE SYNTHASE-RELATED"/>
    <property type="match status" value="1"/>
</dbReference>